<sequence length="762" mass="82420">MESRPKVTPLVRPSARRSHVPPLGVHPTPDGGVDVAVAAAHATGVELCLIDVVSPDLPPHDPARYAERRVPLDGPTYGVWHAHVPHVRPGQRYGFRAHGPWDPEAGQRHNPAKLLVDPYARGLVGDLAYGPETLGAVSAPRDPEARDDDPDGRWWIAHRYGAADDRDSLAHVPHSVVVPSHPGPPPLSRPRVPWADTVVYEAHVRGLTMGHPGVPPELRGTYAGAAHPATVAHLRDLGITTLELLPIHAFASEPRLVAHSLTNYWGYQTLGFFAPHAAYATRAAQDAGPAAVLDEVRGMVHLLHSAGIEVLLDVVYNHTCEGGDDSLHVSWRGLDNAGYYLHDGASPAALADVTGTGNSLDFRRPRVVQLALDSLRYWAEVVGVDGFRFDLATTLGRAAHGFTPDHPFLVALQTDPVLSGLKLVAEPWDVGPGGWQTGQFPPPMAEWNDRFRDAARGFWLDAPREGSHGRELHGLRELTTRLAGSADLFGHSDPPLMRGPVASVNYVTAHDGFTLADLVAFDHKHNEANGEDNRDGSDHNLSWNHGVEGHAPDGSDAATEPWSAVVPLRRRSQRNLLATLLLAAGTPMLTAGDELGRSQGGNNNAYAQDNAISWVDWDLDDAARDLLATTRYLLALRAEHAALRADSFFLGTPRPGEDQPDLLWFTADGAPMDRDAWAVAGRRVVQMLRPGPDDDDAHVLLVVNGGLDDVEVTLPPPPGGEAWERVWSSTWDRPEPPDDDPGDDETDGGTLESLSVEVFLGR</sequence>
<dbReference type="InterPro" id="IPR014756">
    <property type="entry name" value="Ig_E-set"/>
</dbReference>
<dbReference type="Gene3D" id="3.20.20.80">
    <property type="entry name" value="Glycosidases"/>
    <property type="match status" value="1"/>
</dbReference>
<feature type="compositionally biased region" description="Acidic residues" evidence="4">
    <location>
        <begin position="737"/>
        <end position="747"/>
    </location>
</feature>
<proteinExistence type="inferred from homology"/>
<dbReference type="InterPro" id="IPR044505">
    <property type="entry name" value="GlgX_Isoamylase_N_E_set"/>
</dbReference>
<evidence type="ECO:0000313" key="6">
    <source>
        <dbReference type="EMBL" id="GAA1709065.1"/>
    </source>
</evidence>
<comment type="caution">
    <text evidence="6">The sequence shown here is derived from an EMBL/GenBank/DDBJ whole genome shotgun (WGS) entry which is preliminary data.</text>
</comment>
<feature type="region of interest" description="Disordered" evidence="4">
    <location>
        <begin position="1"/>
        <end position="28"/>
    </location>
</feature>
<dbReference type="InterPro" id="IPR017853">
    <property type="entry name" value="GH"/>
</dbReference>
<dbReference type="RefSeq" id="WP_344244680.1">
    <property type="nucleotide sequence ID" value="NZ_BAAAPM010000002.1"/>
</dbReference>
<name>A0ABN2IPB9_9MICO</name>
<evidence type="ECO:0000313" key="7">
    <source>
        <dbReference type="Proteomes" id="UP001501138"/>
    </source>
</evidence>
<gene>
    <name evidence="6" type="primary">glgX</name>
    <name evidence="6" type="ORF">GCM10009809_01600</name>
</gene>
<dbReference type="CDD" id="cd02856">
    <property type="entry name" value="E_set_GDE_Isoamylase_N"/>
    <property type="match status" value="1"/>
</dbReference>
<organism evidence="6 7">
    <name type="scientific">Isoptericola hypogeus</name>
    <dbReference type="NCBI Taxonomy" id="300179"/>
    <lineage>
        <taxon>Bacteria</taxon>
        <taxon>Bacillati</taxon>
        <taxon>Actinomycetota</taxon>
        <taxon>Actinomycetes</taxon>
        <taxon>Micrococcales</taxon>
        <taxon>Promicromonosporaceae</taxon>
        <taxon>Isoptericola</taxon>
    </lineage>
</organism>
<dbReference type="EMBL" id="BAAAPM010000002">
    <property type="protein sequence ID" value="GAA1709065.1"/>
    <property type="molecule type" value="Genomic_DNA"/>
</dbReference>
<evidence type="ECO:0000256" key="2">
    <source>
        <dbReference type="ARBA" id="ARBA00022801"/>
    </source>
</evidence>
<protein>
    <submittedName>
        <fullName evidence="6">Glycogen debranching protein GlgX</fullName>
    </submittedName>
</protein>
<dbReference type="PANTHER" id="PTHR43002">
    <property type="entry name" value="GLYCOGEN DEBRANCHING ENZYME"/>
    <property type="match status" value="1"/>
</dbReference>
<dbReference type="NCBIfam" id="TIGR02100">
    <property type="entry name" value="glgX_debranch"/>
    <property type="match status" value="1"/>
</dbReference>
<dbReference type="InterPro" id="IPR006047">
    <property type="entry name" value="GH13_cat_dom"/>
</dbReference>
<dbReference type="SMART" id="SM00642">
    <property type="entry name" value="Aamy"/>
    <property type="match status" value="1"/>
</dbReference>
<dbReference type="Gene3D" id="2.60.40.10">
    <property type="entry name" value="Immunoglobulins"/>
    <property type="match status" value="1"/>
</dbReference>
<keyword evidence="7" id="KW-1185">Reference proteome</keyword>
<feature type="region of interest" description="Disordered" evidence="4">
    <location>
        <begin position="729"/>
        <end position="755"/>
    </location>
</feature>
<dbReference type="SUPFAM" id="SSF51011">
    <property type="entry name" value="Glycosyl hydrolase domain"/>
    <property type="match status" value="1"/>
</dbReference>
<dbReference type="Pfam" id="PF02922">
    <property type="entry name" value="CBM_48"/>
    <property type="match status" value="1"/>
</dbReference>
<feature type="compositionally biased region" description="Basic and acidic residues" evidence="4">
    <location>
        <begin position="526"/>
        <end position="538"/>
    </location>
</feature>
<dbReference type="Proteomes" id="UP001501138">
    <property type="component" value="Unassembled WGS sequence"/>
</dbReference>
<evidence type="ECO:0000256" key="1">
    <source>
        <dbReference type="ARBA" id="ARBA00008061"/>
    </source>
</evidence>
<accession>A0ABN2IPB9</accession>
<dbReference type="SUPFAM" id="SSF51445">
    <property type="entry name" value="(Trans)glycosidases"/>
    <property type="match status" value="1"/>
</dbReference>
<dbReference type="InterPro" id="IPR004193">
    <property type="entry name" value="Glyco_hydro_13_N"/>
</dbReference>
<evidence type="ECO:0000259" key="5">
    <source>
        <dbReference type="SMART" id="SM00642"/>
    </source>
</evidence>
<comment type="similarity">
    <text evidence="1">Belongs to the glycosyl hydrolase 13 family.</text>
</comment>
<feature type="region of interest" description="Disordered" evidence="4">
    <location>
        <begin position="526"/>
        <end position="559"/>
    </location>
</feature>
<dbReference type="InterPro" id="IPR013780">
    <property type="entry name" value="Glyco_hydro_b"/>
</dbReference>
<keyword evidence="2" id="KW-0378">Hydrolase</keyword>
<reference evidence="6 7" key="1">
    <citation type="journal article" date="2019" name="Int. J. Syst. Evol. Microbiol.">
        <title>The Global Catalogue of Microorganisms (GCM) 10K type strain sequencing project: providing services to taxonomists for standard genome sequencing and annotation.</title>
        <authorList>
            <consortium name="The Broad Institute Genomics Platform"/>
            <consortium name="The Broad Institute Genome Sequencing Center for Infectious Disease"/>
            <person name="Wu L."/>
            <person name="Ma J."/>
        </authorList>
    </citation>
    <scope>NUCLEOTIDE SEQUENCE [LARGE SCALE GENOMIC DNA]</scope>
    <source>
        <strain evidence="6 7">JCM 15589</strain>
    </source>
</reference>
<evidence type="ECO:0000256" key="3">
    <source>
        <dbReference type="ARBA" id="ARBA00023295"/>
    </source>
</evidence>
<feature type="domain" description="Glycosyl hydrolase family 13 catalytic" evidence="5">
    <location>
        <begin position="197"/>
        <end position="637"/>
    </location>
</feature>
<dbReference type="SUPFAM" id="SSF81296">
    <property type="entry name" value="E set domains"/>
    <property type="match status" value="1"/>
</dbReference>
<dbReference type="CDD" id="cd11326">
    <property type="entry name" value="AmyAc_Glg_debranch"/>
    <property type="match status" value="1"/>
</dbReference>
<keyword evidence="3" id="KW-0326">Glycosidase</keyword>
<dbReference type="InterPro" id="IPR013783">
    <property type="entry name" value="Ig-like_fold"/>
</dbReference>
<dbReference type="InterPro" id="IPR011837">
    <property type="entry name" value="Glycogen_debranch_GlgX"/>
</dbReference>
<dbReference type="Gene3D" id="2.60.40.1180">
    <property type="entry name" value="Golgi alpha-mannosidase II"/>
    <property type="match status" value="1"/>
</dbReference>
<evidence type="ECO:0000256" key="4">
    <source>
        <dbReference type="SAM" id="MobiDB-lite"/>
    </source>
</evidence>